<comment type="caution">
    <text evidence="1">The sequence shown here is derived from an EMBL/GenBank/DDBJ whole genome shotgun (WGS) entry which is preliminary data.</text>
</comment>
<proteinExistence type="predicted"/>
<dbReference type="OrthoDB" id="9807918at2"/>
<sequence>MHYAISTTWGPSDTTRAAIPFIFANTALEAGDTVTLILFHDAVTLAVPGCHEKVVPCGPPAKFAEVFAHENAEIIVCKPCAEARGIGDGQILDGTRMGGMGDFYKQVARDDCKSMAF</sequence>
<dbReference type="AlphaFoldDB" id="A0A3N1PAT2"/>
<dbReference type="Gene3D" id="3.40.1260.10">
    <property type="entry name" value="DsrEFH-like"/>
    <property type="match status" value="1"/>
</dbReference>
<name>A0A3N1PAT2_9GAMM</name>
<gene>
    <name evidence="1" type="ORF">EDC38_2383</name>
</gene>
<reference evidence="1 2" key="1">
    <citation type="submission" date="2018-11" db="EMBL/GenBank/DDBJ databases">
        <title>Genomic Encyclopedia of Type Strains, Phase IV (KMG-IV): sequencing the most valuable type-strain genomes for metagenomic binning, comparative biology and taxonomic classification.</title>
        <authorList>
            <person name="Goeker M."/>
        </authorList>
    </citation>
    <scope>NUCLEOTIDE SEQUENCE [LARGE SCALE GENOMIC DNA]</scope>
    <source>
        <strain evidence="1 2">DSM 16974</strain>
    </source>
</reference>
<dbReference type="RefSeq" id="WP_024461697.1">
    <property type="nucleotide sequence ID" value="NZ_JBHYFO010000001.1"/>
</dbReference>
<dbReference type="InterPro" id="IPR003787">
    <property type="entry name" value="Sulphur_relay_DsrE/F-like"/>
</dbReference>
<dbReference type="EMBL" id="RJUK01000001">
    <property type="protein sequence ID" value="ROQ21756.1"/>
    <property type="molecule type" value="Genomic_DNA"/>
</dbReference>
<protein>
    <submittedName>
        <fullName evidence="1">Putative peroxiredoxin</fullName>
    </submittedName>
</protein>
<dbReference type="Pfam" id="PF02635">
    <property type="entry name" value="DsrE"/>
    <property type="match status" value="1"/>
</dbReference>
<keyword evidence="2" id="KW-1185">Reference proteome</keyword>
<organism evidence="1 2">
    <name type="scientific">Marinimicrobium koreense</name>
    <dbReference type="NCBI Taxonomy" id="306545"/>
    <lineage>
        <taxon>Bacteria</taxon>
        <taxon>Pseudomonadati</taxon>
        <taxon>Pseudomonadota</taxon>
        <taxon>Gammaproteobacteria</taxon>
        <taxon>Cellvibrionales</taxon>
        <taxon>Cellvibrionaceae</taxon>
        <taxon>Marinimicrobium</taxon>
    </lineage>
</organism>
<dbReference type="SUPFAM" id="SSF75169">
    <property type="entry name" value="DsrEFH-like"/>
    <property type="match status" value="1"/>
</dbReference>
<evidence type="ECO:0000313" key="1">
    <source>
        <dbReference type="EMBL" id="ROQ21756.1"/>
    </source>
</evidence>
<dbReference type="InterPro" id="IPR027396">
    <property type="entry name" value="DsrEFH-like"/>
</dbReference>
<accession>A0A3N1PAT2</accession>
<dbReference type="Proteomes" id="UP000273643">
    <property type="component" value="Unassembled WGS sequence"/>
</dbReference>
<evidence type="ECO:0000313" key="2">
    <source>
        <dbReference type="Proteomes" id="UP000273643"/>
    </source>
</evidence>